<feature type="coiled-coil region" evidence="8">
    <location>
        <begin position="409"/>
        <end position="438"/>
    </location>
</feature>
<dbReference type="CDD" id="cd00082">
    <property type="entry name" value="HisKA"/>
    <property type="match status" value="1"/>
</dbReference>
<evidence type="ECO:0000256" key="1">
    <source>
        <dbReference type="ARBA" id="ARBA00000085"/>
    </source>
</evidence>
<sequence>MAKILVIDDDITVQLVLVHLLEREGHQVNTATDGATGMQLAKQQHPDAIVCDWMMPGLDGLEVCRQVNADPDLATTFFILLTAREDVGDRVKGLDAGADEFLSKPIEAEELLARMRAGLRSRRLTQQVAHTNQYLAALVEVQNLLLACSGHCILYNQAIATLGKVFGASQVYVCRLSFDSEGNLKPLLQGEWCETNSCETSEKLSPPTLIETQLFPSWLEMLEKGQIITGKVAELPESEQEVLQALGISAILILPLIVDAQLFGWINFEFKHQDYSFNSSEIEILRAAAAAFSLHFDRCLTEEELRKSEAHYRAIVEDQTELICRFAPDGKLTFVNEAYCRYFGISRAEALNNSLVPFIPDLKRDIMQYPVMIHESRIVLNNGKNRWLQWSDRAIFDHQGILLGFQAVAQDITERKRAEEETIKALQKEKELSELRSRFVSMVSHEFRNPLSSIISAADLLEYYIETASTEKKLQYIERIQNASTTMNELLEDVLVIGRHEANKVVFQPTEINLIEFGQKIIKEIEFSLNRANQIIFKYQAYLDSDKDELNHNICGFFDEKLLRQILSNLLSNAIKYSANNALIYLDLIGRDSEVIFMVKDSGIGIPSDDLPHLFESFHRCQNVGMISGTGLGLTIVKRSVDMHGGQIFVESEVGVGTTFTVTLPLQL</sequence>
<dbReference type="SUPFAM" id="SSF55781">
    <property type="entry name" value="GAF domain-like"/>
    <property type="match status" value="1"/>
</dbReference>
<dbReference type="Pfam" id="PF00989">
    <property type="entry name" value="PAS"/>
    <property type="match status" value="1"/>
</dbReference>
<dbReference type="PROSITE" id="PS50110">
    <property type="entry name" value="RESPONSE_REGULATORY"/>
    <property type="match status" value="1"/>
</dbReference>
<dbReference type="PANTHER" id="PTHR43547:SF2">
    <property type="entry name" value="HYBRID SIGNAL TRANSDUCTION HISTIDINE KINASE C"/>
    <property type="match status" value="1"/>
</dbReference>
<keyword evidence="3 7" id="KW-0597">Phosphoprotein</keyword>
<reference evidence="13" key="1">
    <citation type="submission" date="2024-07" db="EMBL/GenBank/DDBJ databases">
        <authorList>
            <person name="Kim Y.J."/>
            <person name="Jeong J.Y."/>
        </authorList>
    </citation>
    <scope>NUCLEOTIDE SEQUENCE</scope>
    <source>
        <strain evidence="13">GIHE-MW2</strain>
    </source>
</reference>
<dbReference type="CDD" id="cd00075">
    <property type="entry name" value="HATPase"/>
    <property type="match status" value="1"/>
</dbReference>
<evidence type="ECO:0000259" key="12">
    <source>
        <dbReference type="PROSITE" id="PS50113"/>
    </source>
</evidence>
<keyword evidence="6" id="KW-0902">Two-component regulatory system</keyword>
<feature type="domain" description="Response regulatory" evidence="10">
    <location>
        <begin position="3"/>
        <end position="119"/>
    </location>
</feature>
<dbReference type="SMART" id="SM00387">
    <property type="entry name" value="HATPase_c"/>
    <property type="match status" value="1"/>
</dbReference>
<dbReference type="FunFam" id="3.30.565.10:FF:000006">
    <property type="entry name" value="Sensor histidine kinase WalK"/>
    <property type="match status" value="1"/>
</dbReference>
<evidence type="ECO:0000259" key="9">
    <source>
        <dbReference type="PROSITE" id="PS50109"/>
    </source>
</evidence>
<dbReference type="SMART" id="SM00388">
    <property type="entry name" value="HisKA"/>
    <property type="match status" value="1"/>
</dbReference>
<evidence type="ECO:0000256" key="5">
    <source>
        <dbReference type="ARBA" id="ARBA00022777"/>
    </source>
</evidence>
<dbReference type="CDD" id="cd00130">
    <property type="entry name" value="PAS"/>
    <property type="match status" value="1"/>
</dbReference>
<dbReference type="PROSITE" id="PS50113">
    <property type="entry name" value="PAC"/>
    <property type="match status" value="1"/>
</dbReference>
<feature type="domain" description="Histidine kinase" evidence="9">
    <location>
        <begin position="442"/>
        <end position="668"/>
    </location>
</feature>
<evidence type="ECO:0000256" key="7">
    <source>
        <dbReference type="PROSITE-ProRule" id="PRU00169"/>
    </source>
</evidence>
<dbReference type="GO" id="GO:0000155">
    <property type="term" value="F:phosphorelay sensor kinase activity"/>
    <property type="evidence" value="ECO:0007669"/>
    <property type="project" value="InterPro"/>
</dbReference>
<dbReference type="Gene3D" id="1.10.287.130">
    <property type="match status" value="1"/>
</dbReference>
<dbReference type="InterPro" id="IPR003594">
    <property type="entry name" value="HATPase_dom"/>
</dbReference>
<evidence type="ECO:0000259" key="10">
    <source>
        <dbReference type="PROSITE" id="PS50110"/>
    </source>
</evidence>
<dbReference type="SUPFAM" id="SSF52172">
    <property type="entry name" value="CheY-like"/>
    <property type="match status" value="1"/>
</dbReference>
<dbReference type="Pfam" id="PF00072">
    <property type="entry name" value="Response_reg"/>
    <property type="match status" value="1"/>
</dbReference>
<evidence type="ECO:0000313" key="13">
    <source>
        <dbReference type="EMBL" id="XCM35438.1"/>
    </source>
</evidence>
<dbReference type="SMART" id="SM00086">
    <property type="entry name" value="PAC"/>
    <property type="match status" value="1"/>
</dbReference>
<dbReference type="RefSeq" id="WP_354634897.1">
    <property type="nucleotide sequence ID" value="NZ_CP159837.1"/>
</dbReference>
<dbReference type="GO" id="GO:0006355">
    <property type="term" value="P:regulation of DNA-templated transcription"/>
    <property type="evidence" value="ECO:0007669"/>
    <property type="project" value="InterPro"/>
</dbReference>
<proteinExistence type="predicted"/>
<dbReference type="SUPFAM" id="SSF47384">
    <property type="entry name" value="Homodimeric domain of signal transducing histidine kinase"/>
    <property type="match status" value="1"/>
</dbReference>
<organism evidence="13">
    <name type="scientific">Planktothricoides raciborskii GIHE-MW2</name>
    <dbReference type="NCBI Taxonomy" id="2792601"/>
    <lineage>
        <taxon>Bacteria</taxon>
        <taxon>Bacillati</taxon>
        <taxon>Cyanobacteriota</taxon>
        <taxon>Cyanophyceae</taxon>
        <taxon>Oscillatoriophycideae</taxon>
        <taxon>Oscillatoriales</taxon>
        <taxon>Oscillatoriaceae</taxon>
        <taxon>Planktothricoides</taxon>
    </lineage>
</organism>
<dbReference type="InterPro" id="IPR000014">
    <property type="entry name" value="PAS"/>
</dbReference>
<accession>A0AAU8J9G0</accession>
<feature type="domain" description="PAS" evidence="11">
    <location>
        <begin position="308"/>
        <end position="356"/>
    </location>
</feature>
<dbReference type="SMART" id="SM00065">
    <property type="entry name" value="GAF"/>
    <property type="match status" value="1"/>
</dbReference>
<dbReference type="InterPro" id="IPR003018">
    <property type="entry name" value="GAF"/>
</dbReference>
<dbReference type="NCBIfam" id="TIGR00229">
    <property type="entry name" value="sensory_box"/>
    <property type="match status" value="1"/>
</dbReference>
<dbReference type="InterPro" id="IPR011006">
    <property type="entry name" value="CheY-like_superfamily"/>
</dbReference>
<dbReference type="Pfam" id="PF02518">
    <property type="entry name" value="HATPase_c"/>
    <property type="match status" value="1"/>
</dbReference>
<feature type="modified residue" description="4-aspartylphosphate" evidence="7">
    <location>
        <position position="52"/>
    </location>
</feature>
<dbReference type="AlphaFoldDB" id="A0AAU8J9G0"/>
<dbReference type="SUPFAM" id="SSF55785">
    <property type="entry name" value="PYP-like sensor domain (PAS domain)"/>
    <property type="match status" value="1"/>
</dbReference>
<keyword evidence="13" id="KW-0067">ATP-binding</keyword>
<dbReference type="Gene3D" id="3.40.50.2300">
    <property type="match status" value="1"/>
</dbReference>
<evidence type="ECO:0000256" key="4">
    <source>
        <dbReference type="ARBA" id="ARBA00022679"/>
    </source>
</evidence>
<dbReference type="GO" id="GO:0005524">
    <property type="term" value="F:ATP binding"/>
    <property type="evidence" value="ECO:0007669"/>
    <property type="project" value="UniProtKB-KW"/>
</dbReference>
<comment type="catalytic activity">
    <reaction evidence="1">
        <text>ATP + protein L-histidine = ADP + protein N-phospho-L-histidine.</text>
        <dbReference type="EC" id="2.7.13.3"/>
    </reaction>
</comment>
<dbReference type="InterPro" id="IPR001610">
    <property type="entry name" value="PAC"/>
</dbReference>
<dbReference type="Gene3D" id="3.30.450.20">
    <property type="entry name" value="PAS domain"/>
    <property type="match status" value="1"/>
</dbReference>
<name>A0AAU8J9G0_9CYAN</name>
<dbReference type="InterPro" id="IPR003661">
    <property type="entry name" value="HisK_dim/P_dom"/>
</dbReference>
<dbReference type="InterPro" id="IPR035965">
    <property type="entry name" value="PAS-like_dom_sf"/>
</dbReference>
<dbReference type="PANTHER" id="PTHR43547">
    <property type="entry name" value="TWO-COMPONENT HISTIDINE KINASE"/>
    <property type="match status" value="1"/>
</dbReference>
<gene>
    <name evidence="13" type="ORF">ABWT76_004118</name>
</gene>
<dbReference type="EMBL" id="CP159837">
    <property type="protein sequence ID" value="XCM35438.1"/>
    <property type="molecule type" value="Genomic_DNA"/>
</dbReference>
<dbReference type="InterPro" id="IPR029016">
    <property type="entry name" value="GAF-like_dom_sf"/>
</dbReference>
<dbReference type="InterPro" id="IPR000700">
    <property type="entry name" value="PAS-assoc_C"/>
</dbReference>
<keyword evidence="13" id="KW-0547">Nucleotide-binding</keyword>
<evidence type="ECO:0000256" key="6">
    <source>
        <dbReference type="ARBA" id="ARBA00023012"/>
    </source>
</evidence>
<dbReference type="SUPFAM" id="SSF55874">
    <property type="entry name" value="ATPase domain of HSP90 chaperone/DNA topoisomerase II/histidine kinase"/>
    <property type="match status" value="1"/>
</dbReference>
<dbReference type="InterPro" id="IPR004358">
    <property type="entry name" value="Sig_transdc_His_kin-like_C"/>
</dbReference>
<dbReference type="Pfam" id="PF13185">
    <property type="entry name" value="GAF_2"/>
    <property type="match status" value="1"/>
</dbReference>
<keyword evidence="8" id="KW-0175">Coiled coil</keyword>
<dbReference type="InterPro" id="IPR036890">
    <property type="entry name" value="HATPase_C_sf"/>
</dbReference>
<dbReference type="InterPro" id="IPR036097">
    <property type="entry name" value="HisK_dim/P_sf"/>
</dbReference>
<evidence type="ECO:0000259" key="11">
    <source>
        <dbReference type="PROSITE" id="PS50112"/>
    </source>
</evidence>
<evidence type="ECO:0000256" key="3">
    <source>
        <dbReference type="ARBA" id="ARBA00022553"/>
    </source>
</evidence>
<dbReference type="Gene3D" id="3.30.565.10">
    <property type="entry name" value="Histidine kinase-like ATPase, C-terminal domain"/>
    <property type="match status" value="1"/>
</dbReference>
<dbReference type="SMART" id="SM00091">
    <property type="entry name" value="PAS"/>
    <property type="match status" value="1"/>
</dbReference>
<feature type="domain" description="PAC" evidence="12">
    <location>
        <begin position="372"/>
        <end position="424"/>
    </location>
</feature>
<dbReference type="PRINTS" id="PR00344">
    <property type="entry name" value="BCTRLSENSOR"/>
</dbReference>
<dbReference type="Gene3D" id="3.30.450.40">
    <property type="match status" value="1"/>
</dbReference>
<dbReference type="InterPro" id="IPR013767">
    <property type="entry name" value="PAS_fold"/>
</dbReference>
<evidence type="ECO:0000256" key="8">
    <source>
        <dbReference type="SAM" id="Coils"/>
    </source>
</evidence>
<dbReference type="SMART" id="SM00448">
    <property type="entry name" value="REC"/>
    <property type="match status" value="1"/>
</dbReference>
<dbReference type="InterPro" id="IPR005467">
    <property type="entry name" value="His_kinase_dom"/>
</dbReference>
<dbReference type="PROSITE" id="PS50112">
    <property type="entry name" value="PAS"/>
    <property type="match status" value="1"/>
</dbReference>
<keyword evidence="5" id="KW-0418">Kinase</keyword>
<keyword evidence="4" id="KW-0808">Transferase</keyword>
<dbReference type="InterPro" id="IPR001789">
    <property type="entry name" value="Sig_transdc_resp-reg_receiver"/>
</dbReference>
<dbReference type="EC" id="2.7.13.3" evidence="2"/>
<protein>
    <recommendedName>
        <fullName evidence="2">histidine kinase</fullName>
        <ecNumber evidence="2">2.7.13.3</ecNumber>
    </recommendedName>
</protein>
<dbReference type="PROSITE" id="PS50109">
    <property type="entry name" value="HIS_KIN"/>
    <property type="match status" value="1"/>
</dbReference>
<evidence type="ECO:0000256" key="2">
    <source>
        <dbReference type="ARBA" id="ARBA00012438"/>
    </source>
</evidence>
<dbReference type="Pfam" id="PF00512">
    <property type="entry name" value="HisKA"/>
    <property type="match status" value="1"/>
</dbReference>